<organism evidence="3 4">
    <name type="scientific">Jatrophihabitans telluris</name>
    <dbReference type="NCBI Taxonomy" id="2038343"/>
    <lineage>
        <taxon>Bacteria</taxon>
        <taxon>Bacillati</taxon>
        <taxon>Actinomycetota</taxon>
        <taxon>Actinomycetes</taxon>
        <taxon>Jatrophihabitantales</taxon>
        <taxon>Jatrophihabitantaceae</taxon>
        <taxon>Jatrophihabitans</taxon>
    </lineage>
</organism>
<evidence type="ECO:0000256" key="2">
    <source>
        <dbReference type="SAM" id="Phobius"/>
    </source>
</evidence>
<accession>A0ABY4R2G0</accession>
<feature type="transmembrane region" description="Helical" evidence="2">
    <location>
        <begin position="37"/>
        <end position="55"/>
    </location>
</feature>
<dbReference type="PANTHER" id="PTHR30199:SF0">
    <property type="entry name" value="INNER MEMBRANE PROTEIN YDCO"/>
    <property type="match status" value="1"/>
</dbReference>
<feature type="transmembrane region" description="Helical" evidence="2">
    <location>
        <begin position="67"/>
        <end position="84"/>
    </location>
</feature>
<gene>
    <name evidence="3" type="ORF">M6D93_08455</name>
</gene>
<dbReference type="Pfam" id="PF03594">
    <property type="entry name" value="BenE"/>
    <property type="match status" value="1"/>
</dbReference>
<dbReference type="PANTHER" id="PTHR30199">
    <property type="entry name" value="MFS FAMILY TRANSPORTER, PREDICTED SUBSTRATE BENZOATE"/>
    <property type="match status" value="1"/>
</dbReference>
<keyword evidence="4" id="KW-1185">Reference proteome</keyword>
<dbReference type="Proteomes" id="UP001056336">
    <property type="component" value="Chromosome"/>
</dbReference>
<name>A0ABY4R2G0_9ACTN</name>
<protein>
    <submittedName>
        <fullName evidence="3">Benzoate/H(+) symporter BenE family transporter</fullName>
    </submittedName>
</protein>
<evidence type="ECO:0000256" key="1">
    <source>
        <dbReference type="SAM" id="MobiDB-lite"/>
    </source>
</evidence>
<reference evidence="3" key="2">
    <citation type="submission" date="2022-05" db="EMBL/GenBank/DDBJ databases">
        <authorList>
            <person name="Kim J.-S."/>
            <person name="Lee K."/>
            <person name="Suh M."/>
            <person name="Eom M."/>
            <person name="Kim J.-S."/>
            <person name="Kim D.-S."/>
            <person name="Ko S.-H."/>
            <person name="Shin Y."/>
            <person name="Lee J.-S."/>
        </authorList>
    </citation>
    <scope>NUCLEOTIDE SEQUENCE</scope>
    <source>
        <strain evidence="3">N237</strain>
    </source>
</reference>
<feature type="transmembrane region" description="Helical" evidence="2">
    <location>
        <begin position="145"/>
        <end position="162"/>
    </location>
</feature>
<keyword evidence="2" id="KW-0472">Membrane</keyword>
<feature type="region of interest" description="Disordered" evidence="1">
    <location>
        <begin position="414"/>
        <end position="443"/>
    </location>
</feature>
<feature type="transmembrane region" description="Helical" evidence="2">
    <location>
        <begin position="284"/>
        <end position="310"/>
    </location>
</feature>
<proteinExistence type="predicted"/>
<dbReference type="InterPro" id="IPR004711">
    <property type="entry name" value="Benzoate_Transporter"/>
</dbReference>
<feature type="transmembrane region" description="Helical" evidence="2">
    <location>
        <begin position="120"/>
        <end position="139"/>
    </location>
</feature>
<evidence type="ECO:0000313" key="4">
    <source>
        <dbReference type="Proteomes" id="UP001056336"/>
    </source>
</evidence>
<evidence type="ECO:0000313" key="3">
    <source>
        <dbReference type="EMBL" id="UQX90019.1"/>
    </source>
</evidence>
<dbReference type="RefSeq" id="WP_249773915.1">
    <property type="nucleotide sequence ID" value="NZ_CP097332.1"/>
</dbReference>
<keyword evidence="2" id="KW-1133">Transmembrane helix</keyword>
<feature type="transmembrane region" description="Helical" evidence="2">
    <location>
        <begin position="90"/>
        <end position="108"/>
    </location>
</feature>
<feature type="transmembrane region" description="Helical" evidence="2">
    <location>
        <begin position="368"/>
        <end position="401"/>
    </location>
</feature>
<dbReference type="EMBL" id="CP097332">
    <property type="protein sequence ID" value="UQX90019.1"/>
    <property type="molecule type" value="Genomic_DNA"/>
</dbReference>
<reference evidence="3" key="1">
    <citation type="journal article" date="2018" name="Int. J. Syst. Evol. Microbiol.">
        <title>Jatrophihabitans telluris sp. nov., isolated from sediment soil of lava forest wetlands and the emended description of the genus Jatrophihabitans.</title>
        <authorList>
            <person name="Lee K.C."/>
            <person name="Suh M.K."/>
            <person name="Eom M.K."/>
            <person name="Kim K.K."/>
            <person name="Kim J.S."/>
            <person name="Kim D.S."/>
            <person name="Ko S.H."/>
            <person name="Shin Y.K."/>
            <person name="Lee J.S."/>
        </authorList>
    </citation>
    <scope>NUCLEOTIDE SEQUENCE</scope>
    <source>
        <strain evidence="3">N237</strain>
    </source>
</reference>
<feature type="transmembrane region" description="Helical" evidence="2">
    <location>
        <begin position="322"/>
        <end position="347"/>
    </location>
</feature>
<keyword evidence="2" id="KW-0812">Transmembrane</keyword>
<sequence length="443" mass="44228">MERLQPVLAGLVTALVGFTSSFTVVLAGLRAVGADQAQSASGLLAVSVIMGVVALQASVRSRMPISIAWSTPGAALLVSSGAVPGGFGTAVAAFGICGLLTVATGVVARLRQLVLAIPRPLANALLAGVLVQLCVVPVATVKHRPGLALAIIATWLVLSRYARRWAVPAAMAVALTEIVLSSSSADLSGISLAPRLVLTAPTLNLTACTLGLSLFVVTMASQNVPGIAVLEGFGYRPPVRTVLLDTGLATVAGAALGAHVVNMAAISAALCAGPEAGVDRGRRWIASVVAGLTYIVFGLSAGLLAALVAVAPAGLVETVAGLALMATLGAALSAAVADLAPGGAAAAHRKERGPKARARTTSGYREAAVITFLITVSGVSFGGIGSAFWGLAAGLAVLAFLDPQLLRATGQGEEVLETDGPQEAAGQRPSTRLTAAATAEGRP</sequence>